<proteinExistence type="predicted"/>
<evidence type="ECO:0000313" key="1">
    <source>
        <dbReference type="EMBL" id="MFF5288491.1"/>
    </source>
</evidence>
<accession>A0ABW6W5B5</accession>
<evidence type="ECO:0000313" key="2">
    <source>
        <dbReference type="Proteomes" id="UP001602245"/>
    </source>
</evidence>
<organism evidence="1 2">
    <name type="scientific">Paractinoplanes globisporus</name>
    <dbReference type="NCBI Taxonomy" id="113565"/>
    <lineage>
        <taxon>Bacteria</taxon>
        <taxon>Bacillati</taxon>
        <taxon>Actinomycetota</taxon>
        <taxon>Actinomycetes</taxon>
        <taxon>Micromonosporales</taxon>
        <taxon>Micromonosporaceae</taxon>
        <taxon>Paractinoplanes</taxon>
    </lineage>
</organism>
<dbReference type="EMBL" id="JBIAZU010000001">
    <property type="protein sequence ID" value="MFF5288491.1"/>
    <property type="molecule type" value="Genomic_DNA"/>
</dbReference>
<protein>
    <submittedName>
        <fullName evidence="1">Uncharacterized protein</fullName>
    </submittedName>
</protein>
<sequence length="152" mass="17022">MLILPLVLLNDGATPVVVADLRVRLTQPMNGFWPDWAARRMGSRWQKASLLSLRLRGTHEVLPDSLTTPRLPAVFAVPGRKTESLILEFGLKDPVVVPGNGTYRAYIEGRLLQQRGFSRRAWKSIVTFDLQVDGIDADGQYIAISNDPDWKP</sequence>
<dbReference type="Proteomes" id="UP001602245">
    <property type="component" value="Unassembled WGS sequence"/>
</dbReference>
<gene>
    <name evidence="1" type="ORF">ACFY35_03575</name>
</gene>
<comment type="caution">
    <text evidence="1">The sequence shown here is derived from an EMBL/GenBank/DDBJ whole genome shotgun (WGS) entry which is preliminary data.</text>
</comment>
<keyword evidence="2" id="KW-1185">Reference proteome</keyword>
<name>A0ABW6W5B5_9ACTN</name>
<dbReference type="RefSeq" id="WP_157295734.1">
    <property type="nucleotide sequence ID" value="NZ_JBIAZU010000001.1"/>
</dbReference>
<reference evidence="1 2" key="1">
    <citation type="submission" date="2024-10" db="EMBL/GenBank/DDBJ databases">
        <title>The Natural Products Discovery Center: Release of the First 8490 Sequenced Strains for Exploring Actinobacteria Biosynthetic Diversity.</title>
        <authorList>
            <person name="Kalkreuter E."/>
            <person name="Kautsar S.A."/>
            <person name="Yang D."/>
            <person name="Bader C.D."/>
            <person name="Teijaro C.N."/>
            <person name="Fluegel L."/>
            <person name="Davis C.M."/>
            <person name="Simpson J.R."/>
            <person name="Lauterbach L."/>
            <person name="Steele A.D."/>
            <person name="Gui C."/>
            <person name="Meng S."/>
            <person name="Li G."/>
            <person name="Viehrig K."/>
            <person name="Ye F."/>
            <person name="Su P."/>
            <person name="Kiefer A.F."/>
            <person name="Nichols A."/>
            <person name="Cepeda A.J."/>
            <person name="Yan W."/>
            <person name="Fan B."/>
            <person name="Jiang Y."/>
            <person name="Adhikari A."/>
            <person name="Zheng C.-J."/>
            <person name="Schuster L."/>
            <person name="Cowan T.M."/>
            <person name="Smanski M.J."/>
            <person name="Chevrette M.G."/>
            <person name="De Carvalho L.P.S."/>
            <person name="Shen B."/>
        </authorList>
    </citation>
    <scope>NUCLEOTIDE SEQUENCE [LARGE SCALE GENOMIC DNA]</scope>
    <source>
        <strain evidence="1 2">NPDC000087</strain>
    </source>
</reference>